<comment type="subunit">
    <text evidence="3 11">Monomer.</text>
</comment>
<evidence type="ECO:0000256" key="8">
    <source>
        <dbReference type="ARBA" id="ARBA00022917"/>
    </source>
</evidence>
<evidence type="ECO:0000256" key="9">
    <source>
        <dbReference type="ARBA" id="ARBA00023146"/>
    </source>
</evidence>
<dbReference type="SUPFAM" id="SSF52374">
    <property type="entry name" value="Nucleotidylyl transferase"/>
    <property type="match status" value="1"/>
</dbReference>
<gene>
    <name evidence="11" type="primary">argS</name>
    <name evidence="15" type="ORF">ST1E_0235</name>
</gene>
<reference evidence="15 16" key="1">
    <citation type="journal article" date="2013" name="Genome Biol. Evol.">
        <title>Genome evolution and phylogenomic analysis of candidatus kinetoplastibacterium, the betaproteobacterial endosymbionts of strigomonas and angomonas.</title>
        <authorList>
            <person name="Alves J.M."/>
            <person name="Serrano M.G."/>
            <person name="Maia da Silva F."/>
            <person name="Voegtly L.J."/>
            <person name="Matveyev A.V."/>
            <person name="Teixeira M.M."/>
            <person name="Camargo E.P."/>
            <person name="Buck G.A."/>
        </authorList>
    </citation>
    <scope>NUCLEOTIDE SEQUENCE [LARGE SCALE GENOMIC DNA]</scope>
    <source>
        <strain evidence="15 16">TCC219</strain>
    </source>
</reference>
<dbReference type="PROSITE" id="PS00178">
    <property type="entry name" value="AA_TRNA_LIGASE_I"/>
    <property type="match status" value="1"/>
</dbReference>
<accession>M1M084</accession>
<dbReference type="NCBIfam" id="TIGR00456">
    <property type="entry name" value="argS"/>
    <property type="match status" value="1"/>
</dbReference>
<dbReference type="AlphaFoldDB" id="M1M084"/>
<dbReference type="Proteomes" id="UP000011658">
    <property type="component" value="Chromosome"/>
</dbReference>
<dbReference type="EC" id="6.1.1.19" evidence="11"/>
<dbReference type="InterPro" id="IPR005148">
    <property type="entry name" value="Arg-tRNA-synth_N"/>
</dbReference>
<proteinExistence type="inferred from homology"/>
<keyword evidence="9 11" id="KW-0030">Aminoacyl-tRNA synthetase</keyword>
<dbReference type="Gene3D" id="1.10.730.10">
    <property type="entry name" value="Isoleucyl-tRNA Synthetase, Domain 1"/>
    <property type="match status" value="1"/>
</dbReference>
<dbReference type="Pfam" id="PF00750">
    <property type="entry name" value="tRNA-synt_1d"/>
    <property type="match status" value="1"/>
</dbReference>
<sequence length="562" mass="64170">MLSGHKKQIISSIQYLINKYFPETKIEILLEKPKIQTHGDISTNIAMRISKIAKTNPNNIAKLLVTNLLIDKDLSKIIDKIEIAEPGFINFYLSQNAILEVIPLIEKQKELYGYSKNINKKILIEYVSANPTGPLHVGHARQAAIGDAICKLYKAIGWTVFNEFYYNDAGNQINNLAISVQKIAKGSDFTENNIDDNDLYKGNYISDIANDFINKKSVQIDESNCITASGDVNSLDDIKDFSVAYLRREQDLDLRSFGTEFNSYYLESSLYTSGKVSEIVKKIENNGYSYEKDGAIWLRTTDLNTGDDKDRVMRKSTGEYTYFLPDVAYHKTKWDRGFHNAINIQGSDHHGTISRVRAGLQALNIGIPKEYPNYILHKMVKIVRDGEEVKVSKRSGNYVTMHDLVEWVGRDAARYFLIQRRSDTEFIFDIDLAVSKSEDNPVFYIQYAYARINSVVNKANMNYEDIYEADTSLLNSTEELNLIKRLSEFPEIIYQSAVDLSPHNLAFWLRNCAYDCHTWYNSKHIISEQLDIKLSRLRLAKAALQILKNGLDMLGISAPEKM</sequence>
<feature type="domain" description="DALR anticodon binding" evidence="13">
    <location>
        <begin position="445"/>
        <end position="562"/>
    </location>
</feature>
<dbReference type="InterPro" id="IPR014729">
    <property type="entry name" value="Rossmann-like_a/b/a_fold"/>
</dbReference>
<organism evidence="15 16">
    <name type="scientific">Candidatus Kinetoplastidibacterium galati TCC219</name>
    <dbReference type="NCBI Taxonomy" id="1208921"/>
    <lineage>
        <taxon>Bacteria</taxon>
        <taxon>Pseudomonadati</taxon>
        <taxon>Pseudomonadota</taxon>
        <taxon>Betaproteobacteria</taxon>
        <taxon>Candidatus Kinetoplastidibacterium</taxon>
    </lineage>
</organism>
<evidence type="ECO:0000313" key="15">
    <source>
        <dbReference type="EMBL" id="AGF48734.1"/>
    </source>
</evidence>
<dbReference type="EMBL" id="CP003806">
    <property type="protein sequence ID" value="AGF48734.1"/>
    <property type="molecule type" value="Genomic_DNA"/>
</dbReference>
<dbReference type="Gene3D" id="3.40.50.620">
    <property type="entry name" value="HUPs"/>
    <property type="match status" value="1"/>
</dbReference>
<keyword evidence="5 11" id="KW-0436">Ligase</keyword>
<evidence type="ECO:0000259" key="13">
    <source>
        <dbReference type="SMART" id="SM00836"/>
    </source>
</evidence>
<name>M1M084_9PROT</name>
<dbReference type="SMART" id="SM00836">
    <property type="entry name" value="DALR_1"/>
    <property type="match status" value="1"/>
</dbReference>
<dbReference type="InterPro" id="IPR001278">
    <property type="entry name" value="Arg-tRNA-ligase"/>
</dbReference>
<dbReference type="CDD" id="cd00671">
    <property type="entry name" value="ArgRS_core"/>
    <property type="match status" value="1"/>
</dbReference>
<dbReference type="STRING" id="1208921.ST1E_0235"/>
<dbReference type="eggNOG" id="COG0018">
    <property type="taxonomic scope" value="Bacteria"/>
</dbReference>
<dbReference type="Pfam" id="PF03485">
    <property type="entry name" value="Arg_tRNA_synt_N"/>
    <property type="match status" value="1"/>
</dbReference>
<evidence type="ECO:0000256" key="7">
    <source>
        <dbReference type="ARBA" id="ARBA00022840"/>
    </source>
</evidence>
<dbReference type="GO" id="GO:0006420">
    <property type="term" value="P:arginyl-tRNA aminoacylation"/>
    <property type="evidence" value="ECO:0007669"/>
    <property type="project" value="UniProtKB-UniRule"/>
</dbReference>
<dbReference type="InterPro" id="IPR001412">
    <property type="entry name" value="aa-tRNA-synth_I_CS"/>
</dbReference>
<dbReference type="Gene3D" id="3.30.1360.70">
    <property type="entry name" value="Arginyl tRNA synthetase N-terminal domain"/>
    <property type="match status" value="1"/>
</dbReference>
<dbReference type="KEGG" id="kga:ST1E_0235"/>
<comment type="similarity">
    <text evidence="2 11 12">Belongs to the class-I aminoacyl-tRNA synthetase family.</text>
</comment>
<evidence type="ECO:0000256" key="1">
    <source>
        <dbReference type="ARBA" id="ARBA00004496"/>
    </source>
</evidence>
<dbReference type="SMART" id="SM01016">
    <property type="entry name" value="Arg_tRNA_synt_N"/>
    <property type="match status" value="1"/>
</dbReference>
<comment type="subcellular location">
    <subcellularLocation>
        <location evidence="1 11">Cytoplasm</location>
    </subcellularLocation>
</comment>
<evidence type="ECO:0000256" key="5">
    <source>
        <dbReference type="ARBA" id="ARBA00022598"/>
    </source>
</evidence>
<keyword evidence="16" id="KW-1185">Reference proteome</keyword>
<evidence type="ECO:0000256" key="4">
    <source>
        <dbReference type="ARBA" id="ARBA00022490"/>
    </source>
</evidence>
<dbReference type="InterPro" id="IPR036695">
    <property type="entry name" value="Arg-tRNA-synth_N_sf"/>
</dbReference>
<evidence type="ECO:0000256" key="2">
    <source>
        <dbReference type="ARBA" id="ARBA00005594"/>
    </source>
</evidence>
<evidence type="ECO:0000256" key="10">
    <source>
        <dbReference type="ARBA" id="ARBA00049339"/>
    </source>
</evidence>
<dbReference type="FunFam" id="3.40.50.620:FF:000062">
    <property type="entry name" value="Arginine--tRNA ligase"/>
    <property type="match status" value="1"/>
</dbReference>
<comment type="catalytic activity">
    <reaction evidence="10 11">
        <text>tRNA(Arg) + L-arginine + ATP = L-arginyl-tRNA(Arg) + AMP + diphosphate</text>
        <dbReference type="Rhea" id="RHEA:20301"/>
        <dbReference type="Rhea" id="RHEA-COMP:9658"/>
        <dbReference type="Rhea" id="RHEA-COMP:9673"/>
        <dbReference type="ChEBI" id="CHEBI:30616"/>
        <dbReference type="ChEBI" id="CHEBI:32682"/>
        <dbReference type="ChEBI" id="CHEBI:33019"/>
        <dbReference type="ChEBI" id="CHEBI:78442"/>
        <dbReference type="ChEBI" id="CHEBI:78513"/>
        <dbReference type="ChEBI" id="CHEBI:456215"/>
        <dbReference type="EC" id="6.1.1.19"/>
    </reaction>
</comment>
<keyword evidence="6 11" id="KW-0547">Nucleotide-binding</keyword>
<dbReference type="InterPro" id="IPR008909">
    <property type="entry name" value="DALR_anticod-bd"/>
</dbReference>
<protein>
    <recommendedName>
        <fullName evidence="11">Arginine--tRNA ligase</fullName>
        <ecNumber evidence="11">6.1.1.19</ecNumber>
    </recommendedName>
    <alternativeName>
        <fullName evidence="11">Arginyl-tRNA synthetase</fullName>
        <shortName evidence="11">ArgRS</shortName>
    </alternativeName>
</protein>
<evidence type="ECO:0000256" key="3">
    <source>
        <dbReference type="ARBA" id="ARBA00011245"/>
    </source>
</evidence>
<dbReference type="PRINTS" id="PR01038">
    <property type="entry name" value="TRNASYNTHARG"/>
</dbReference>
<dbReference type="Pfam" id="PF05746">
    <property type="entry name" value="DALR_1"/>
    <property type="match status" value="1"/>
</dbReference>
<keyword evidence="7 11" id="KW-0067">ATP-binding</keyword>
<feature type="domain" description="Arginyl tRNA synthetase N-terminal" evidence="14">
    <location>
        <begin position="7"/>
        <end position="93"/>
    </location>
</feature>
<dbReference type="PATRIC" id="fig|1208921.3.peg.8"/>
<dbReference type="RefSeq" id="WP_015389219.1">
    <property type="nucleotide sequence ID" value="NC_020284.1"/>
</dbReference>
<dbReference type="PANTHER" id="PTHR11956:SF5">
    <property type="entry name" value="ARGININE--TRNA LIGASE, CYTOPLASMIC"/>
    <property type="match status" value="1"/>
</dbReference>
<dbReference type="PANTHER" id="PTHR11956">
    <property type="entry name" value="ARGINYL-TRNA SYNTHETASE"/>
    <property type="match status" value="1"/>
</dbReference>
<evidence type="ECO:0000256" key="6">
    <source>
        <dbReference type="ARBA" id="ARBA00022741"/>
    </source>
</evidence>
<dbReference type="HAMAP" id="MF_00123">
    <property type="entry name" value="Arg_tRNA_synth"/>
    <property type="match status" value="1"/>
</dbReference>
<evidence type="ECO:0000256" key="12">
    <source>
        <dbReference type="RuleBase" id="RU363038"/>
    </source>
</evidence>
<dbReference type="InterPro" id="IPR009080">
    <property type="entry name" value="tRNAsynth_Ia_anticodon-bd"/>
</dbReference>
<keyword evidence="4 11" id="KW-0963">Cytoplasm</keyword>
<dbReference type="OrthoDB" id="9803211at2"/>
<keyword evidence="8 11" id="KW-0648">Protein biosynthesis</keyword>
<feature type="short sequence motif" description="'HIGH' region" evidence="11">
    <location>
        <begin position="129"/>
        <end position="139"/>
    </location>
</feature>
<dbReference type="InterPro" id="IPR035684">
    <property type="entry name" value="ArgRS_core"/>
</dbReference>
<dbReference type="GO" id="GO:0004814">
    <property type="term" value="F:arginine-tRNA ligase activity"/>
    <property type="evidence" value="ECO:0007669"/>
    <property type="project" value="UniProtKB-UniRule"/>
</dbReference>
<dbReference type="SUPFAM" id="SSF47323">
    <property type="entry name" value="Anticodon-binding domain of a subclass of class I aminoacyl-tRNA synthetases"/>
    <property type="match status" value="1"/>
</dbReference>
<evidence type="ECO:0000259" key="14">
    <source>
        <dbReference type="SMART" id="SM01016"/>
    </source>
</evidence>
<dbReference type="HOGENOM" id="CLU_006406_0_1_4"/>
<dbReference type="SUPFAM" id="SSF55190">
    <property type="entry name" value="Arginyl-tRNA synthetase (ArgRS), N-terminal 'additional' domain"/>
    <property type="match status" value="1"/>
</dbReference>
<dbReference type="GO" id="GO:0005737">
    <property type="term" value="C:cytoplasm"/>
    <property type="evidence" value="ECO:0007669"/>
    <property type="project" value="UniProtKB-SubCell"/>
</dbReference>
<dbReference type="GO" id="GO:0005524">
    <property type="term" value="F:ATP binding"/>
    <property type="evidence" value="ECO:0007669"/>
    <property type="project" value="UniProtKB-UniRule"/>
</dbReference>
<evidence type="ECO:0000256" key="11">
    <source>
        <dbReference type="HAMAP-Rule" id="MF_00123"/>
    </source>
</evidence>
<evidence type="ECO:0000313" key="16">
    <source>
        <dbReference type="Proteomes" id="UP000011658"/>
    </source>
</evidence>
<dbReference type="FunFam" id="1.10.730.10:FF:000008">
    <property type="entry name" value="Arginine--tRNA ligase"/>
    <property type="match status" value="1"/>
</dbReference>